<dbReference type="Gene3D" id="3.40.50.1110">
    <property type="entry name" value="SGNH hydrolase"/>
    <property type="match status" value="1"/>
</dbReference>
<dbReference type="EMBL" id="BK015716">
    <property type="protein sequence ID" value="DAE21739.1"/>
    <property type="molecule type" value="Genomic_DNA"/>
</dbReference>
<name>A0A8S5QSG2_9CAUD</name>
<dbReference type="SUPFAM" id="SSF52266">
    <property type="entry name" value="SGNH hydrolase"/>
    <property type="match status" value="1"/>
</dbReference>
<accession>A0A8S5QSG2</accession>
<protein>
    <submittedName>
        <fullName evidence="1">SGNH-hydrolase family esterase</fullName>
    </submittedName>
</protein>
<proteinExistence type="predicted"/>
<dbReference type="InterPro" id="IPR036514">
    <property type="entry name" value="SGNH_hydro_sf"/>
</dbReference>
<sequence>MATVYTKTDNYGLNLYGDNDPADLRDGYNNSMRTIDTTMEQHLNRIEGVEARETQTQAVMKALLVDNTVDNATESKSKWDKAAADVATATSKADNNSAILNALGADTTAHATASKTKWDKASSDAIEALADAAAATQKANAATQKANSNTAILAALGADTTAHATANKTKWDKASSDAIGANDAIARILKTFSRTNGHLVTFGDSYGTNADKTREWPTVLNVRLGENSILHNYCIAGAGYTAPNTTFQSELNKAKADTSYNHDEVGLVVIAGSRNTNDGYSGALRTAAVSLYEGVKREFPNARIIVVPMMWDWTPVSNYWRYNSASCISAAREVGVEAVPWAWTWNLGNNTYFPTGDIHPNADGTNVIVSYMLDYINHNYTGRTESYSWRDSTNTLALFTVNASGGLITFGWHLASNVTAANFVDIKNALPKWAERNKDTTNEPDAWSLMASNGANDATLFKVLGSDDHVSGTFGIQPYVTTGAHGSPNGLMGGGFTVAW</sequence>
<evidence type="ECO:0000313" key="1">
    <source>
        <dbReference type="EMBL" id="DAE21739.1"/>
    </source>
</evidence>
<organism evidence="1">
    <name type="scientific">Podoviridae sp. ctaUh10</name>
    <dbReference type="NCBI Taxonomy" id="2826563"/>
    <lineage>
        <taxon>Viruses</taxon>
        <taxon>Duplodnaviria</taxon>
        <taxon>Heunggongvirae</taxon>
        <taxon>Uroviricota</taxon>
        <taxon>Caudoviricetes</taxon>
    </lineage>
</organism>
<dbReference type="CDD" id="cd00229">
    <property type="entry name" value="SGNH_hydrolase"/>
    <property type="match status" value="1"/>
</dbReference>
<reference evidence="1" key="1">
    <citation type="journal article" date="2021" name="Proc. Natl. Acad. Sci. U.S.A.">
        <title>A Catalog of Tens of Thousands of Viruses from Human Metagenomes Reveals Hidden Associations with Chronic Diseases.</title>
        <authorList>
            <person name="Tisza M.J."/>
            <person name="Buck C.B."/>
        </authorList>
    </citation>
    <scope>NUCLEOTIDE SEQUENCE</scope>
    <source>
        <strain evidence="1">CtaUh10</strain>
    </source>
</reference>